<dbReference type="GO" id="GO:0004519">
    <property type="term" value="F:endonuclease activity"/>
    <property type="evidence" value="ECO:0007669"/>
    <property type="project" value="InterPro"/>
</dbReference>
<dbReference type="OrthoDB" id="9793236at2"/>
<dbReference type="Proteomes" id="UP000254507">
    <property type="component" value="Unassembled WGS sequence"/>
</dbReference>
<keyword evidence="5" id="KW-1185">Reference proteome</keyword>
<dbReference type="SUPFAM" id="SSF56672">
    <property type="entry name" value="DNA/RNA polymerases"/>
    <property type="match status" value="1"/>
</dbReference>
<organism evidence="4 6">
    <name type="scientific">Actinobacillus seminis</name>
    <dbReference type="NCBI Taxonomy" id="722"/>
    <lineage>
        <taxon>Bacteria</taxon>
        <taxon>Pseudomonadati</taxon>
        <taxon>Pseudomonadota</taxon>
        <taxon>Gammaproteobacteria</taxon>
        <taxon>Pasteurellales</taxon>
        <taxon>Pasteurellaceae</taxon>
        <taxon>Actinobacillus</taxon>
    </lineage>
</organism>
<proteinExistence type="inferred from homology"/>
<dbReference type="RefSeq" id="WP_094946367.1">
    <property type="nucleotide sequence ID" value="NZ_NLFK01000005.1"/>
</dbReference>
<dbReference type="SMART" id="SM00507">
    <property type="entry name" value="HNHc"/>
    <property type="match status" value="1"/>
</dbReference>
<dbReference type="PANTHER" id="PTHR34047:SF8">
    <property type="entry name" value="PROTEIN YKFC"/>
    <property type="match status" value="1"/>
</dbReference>
<dbReference type="FunCoup" id="A0A263HBT3">
    <property type="interactions" value="17"/>
</dbReference>
<evidence type="ECO:0000313" key="6">
    <source>
        <dbReference type="Proteomes" id="UP000254507"/>
    </source>
</evidence>
<dbReference type="GO" id="GO:0003676">
    <property type="term" value="F:nucleic acid binding"/>
    <property type="evidence" value="ECO:0007669"/>
    <property type="project" value="InterPro"/>
</dbReference>
<dbReference type="PANTHER" id="PTHR34047">
    <property type="entry name" value="NUCLEAR INTRON MATURASE 1, MITOCHONDRIAL-RELATED"/>
    <property type="match status" value="1"/>
</dbReference>
<dbReference type="CDD" id="cd00085">
    <property type="entry name" value="HNHc"/>
    <property type="match status" value="1"/>
</dbReference>
<dbReference type="InterPro" id="IPR025960">
    <property type="entry name" value="RVT_N"/>
</dbReference>
<keyword evidence="3" id="KW-0548">Nucleotidyltransferase</keyword>
<dbReference type="InterPro" id="IPR003615">
    <property type="entry name" value="HNH_nuc"/>
</dbReference>
<dbReference type="GO" id="GO:0003964">
    <property type="term" value="F:RNA-directed DNA polymerase activity"/>
    <property type="evidence" value="ECO:0007669"/>
    <property type="project" value="UniProtKB-KW"/>
</dbReference>
<dbReference type="EMBL" id="UFSB01000001">
    <property type="protein sequence ID" value="SUU36538.1"/>
    <property type="molecule type" value="Genomic_DNA"/>
</dbReference>
<evidence type="ECO:0000313" key="4">
    <source>
        <dbReference type="EMBL" id="SUU36538.1"/>
    </source>
</evidence>
<dbReference type="Pfam" id="PF00078">
    <property type="entry name" value="RVT_1"/>
    <property type="match status" value="1"/>
</dbReference>
<gene>
    <name evidence="4" type="primary">ltrA_2</name>
    <name evidence="3" type="synonym">ltrA</name>
    <name evidence="3" type="ORF">CFY87_06185</name>
    <name evidence="4" type="ORF">NCTC10851_01258</name>
</gene>
<dbReference type="InterPro" id="IPR051083">
    <property type="entry name" value="GrpII_Intron_Splice-Mob/Def"/>
</dbReference>
<dbReference type="Pfam" id="PF01844">
    <property type="entry name" value="HNH"/>
    <property type="match status" value="1"/>
</dbReference>
<reference evidence="4 6" key="2">
    <citation type="submission" date="2018-06" db="EMBL/GenBank/DDBJ databases">
        <authorList>
            <consortium name="Pathogen Informatics"/>
            <person name="Doyle S."/>
        </authorList>
    </citation>
    <scope>NUCLEOTIDE SEQUENCE [LARGE SCALE GENOMIC DNA]</scope>
    <source>
        <strain evidence="4 6">NCTC10851</strain>
    </source>
</reference>
<dbReference type="PROSITE" id="PS50878">
    <property type="entry name" value="RT_POL"/>
    <property type="match status" value="1"/>
</dbReference>
<keyword evidence="3" id="KW-0695">RNA-directed DNA polymerase</keyword>
<dbReference type="Pfam" id="PF13655">
    <property type="entry name" value="RVT_N"/>
    <property type="match status" value="1"/>
</dbReference>
<evidence type="ECO:0000313" key="3">
    <source>
        <dbReference type="EMBL" id="OZN24914.1"/>
    </source>
</evidence>
<dbReference type="InterPro" id="IPR000477">
    <property type="entry name" value="RT_dom"/>
</dbReference>
<dbReference type="Gene3D" id="1.10.30.50">
    <property type="match status" value="1"/>
</dbReference>
<dbReference type="InterPro" id="IPR013597">
    <property type="entry name" value="Mat_intron_G2"/>
</dbReference>
<dbReference type="EMBL" id="NLFK01000005">
    <property type="protein sequence ID" value="OZN24914.1"/>
    <property type="molecule type" value="Genomic_DNA"/>
</dbReference>
<dbReference type="InterPro" id="IPR002711">
    <property type="entry name" value="HNH"/>
</dbReference>
<evidence type="ECO:0000313" key="5">
    <source>
        <dbReference type="Proteomes" id="UP000215738"/>
    </source>
</evidence>
<dbReference type="InterPro" id="IPR030931">
    <property type="entry name" value="Group_II_RT_mat"/>
</dbReference>
<dbReference type="InParanoid" id="A0A263HBT3"/>
<dbReference type="Pfam" id="PF08388">
    <property type="entry name" value="GIIM"/>
    <property type="match status" value="1"/>
</dbReference>
<evidence type="ECO:0000256" key="1">
    <source>
        <dbReference type="ARBA" id="ARBA00034120"/>
    </source>
</evidence>
<protein>
    <submittedName>
        <fullName evidence="3">Group II intron reverse transcriptase/maturase</fullName>
    </submittedName>
    <submittedName>
        <fullName evidence="4">Group II intron-encoded protein ltrA</fullName>
    </submittedName>
</protein>
<evidence type="ECO:0000259" key="2">
    <source>
        <dbReference type="PROSITE" id="PS50878"/>
    </source>
</evidence>
<reference evidence="3 5" key="1">
    <citation type="submission" date="2017-07" db="EMBL/GenBank/DDBJ databases">
        <title>Virulence factors identified in Actinobacillus seminis.</title>
        <authorList>
            <person name="Negrete-Abascal E."/>
            <person name="Vaca-Pacheco S."/>
            <person name="Montes-Garcia F."/>
            <person name="Leyto-Gil A.M."/>
            <person name="Fragoso-Garcia E."/>
            <person name="Carvente-Garcia R."/>
            <person name="Perez-Agueros S."/>
            <person name="Castelan-Sanchez H.G."/>
            <person name="Garcia-Molina A."/>
            <person name="Villamar T.E."/>
            <person name="Vazquez-Cruz C."/>
        </authorList>
    </citation>
    <scope>NUCLEOTIDE SEQUENCE [LARGE SCALE GENOMIC DNA]</scope>
    <source>
        <strain evidence="3 5">ATCC 15768</strain>
    </source>
</reference>
<feature type="domain" description="Reverse transcriptase" evidence="2">
    <location>
        <begin position="100"/>
        <end position="340"/>
    </location>
</feature>
<dbReference type="NCBIfam" id="TIGR04416">
    <property type="entry name" value="group_II_RT_mat"/>
    <property type="match status" value="1"/>
</dbReference>
<comment type="similarity">
    <text evidence="1">Belongs to the bacterial reverse transcriptase family.</text>
</comment>
<sequence>MKERKHYTKKLACNPATSHISDWHYVDWHKAEKYVKGMQIRIAKATLEGNWRKVKNLQRMLTHSHYAKLMAVKRVTENQGKRTSGVDKVLWDSPNAKWQAACSLTERRYKPSPLKRVYIPKPNGKKRPLGIPTMKDRAMQALYLLALQPVAETTADKGSYGFRLNRSTADAITHIHQIFSRKGKKTNQPVEWVLDADIAGCFDHISHEWLLTHIPMNKRILRKWLKAGVVEFGQLKRIEEGTPQGGIISPTLANMTLDGLEKLLELHFGEKGSKKIRENKTYVVRYADDFIVSGKTKALLEQQVIPLIRGFLKERGLTLSEEKTKVVHIEQGFDFLGWNVRRFKGKILNRPSQKNVKAFYSKVKAVISKMKMAKQENLIKVLNPMLRGWANYHRSQVASKAFGRIDMLVWKALWKWCRRRHANKNKLWIREKYFHDTAIRKWVFGGTYTNTKGERHPIDLFYCSAVKIKRHIKIQGGYNPFLPEWELYGEKRRQERLYEEQSHRRQWQALYKTQRGKCALCGEPITKETGWHDHHIVYQMFGGSDALSNRCLVHPNCHVKIHALKLDVVKPAYG</sequence>
<dbReference type="AlphaFoldDB" id="A0A263HBT3"/>
<dbReference type="GO" id="GO:0008270">
    <property type="term" value="F:zinc ion binding"/>
    <property type="evidence" value="ECO:0007669"/>
    <property type="project" value="InterPro"/>
</dbReference>
<dbReference type="InterPro" id="IPR043502">
    <property type="entry name" value="DNA/RNA_pol_sf"/>
</dbReference>
<dbReference type="CDD" id="cd01651">
    <property type="entry name" value="RT_G2_intron"/>
    <property type="match status" value="1"/>
</dbReference>
<accession>A0A263HBT3</accession>
<dbReference type="Proteomes" id="UP000215738">
    <property type="component" value="Unassembled WGS sequence"/>
</dbReference>
<keyword evidence="3" id="KW-0808">Transferase</keyword>
<name>A0A263HBT3_9PAST</name>